<evidence type="ECO:0000313" key="3">
    <source>
        <dbReference type="EMBL" id="ADQ79246.1"/>
    </source>
</evidence>
<dbReference type="GO" id="GO:0005524">
    <property type="term" value="F:ATP binding"/>
    <property type="evidence" value="ECO:0007669"/>
    <property type="project" value="TreeGrafter"/>
</dbReference>
<sequence length="118" mass="13130">MKKIEAIIRTSKFGEVQEALREAGIDFFTYVDVTGVGNEVEKGGHSYRGTVYDTSYISRQLLTIVVRDINVEKTVEAVLKSAKTGEIGDGKIFVSTIDESYRIRNAEKGDTSLYNKAE</sequence>
<dbReference type="InterPro" id="IPR011322">
    <property type="entry name" value="N-reg_PII-like_a/b"/>
</dbReference>
<keyword evidence="1" id="KW-0597">Phosphoprotein</keyword>
<reference key="1">
    <citation type="submission" date="2010-11" db="EMBL/GenBank/DDBJ databases">
        <title>The complete genome of Paludibacter propionicigenes DSM 17365.</title>
        <authorList>
            <consortium name="US DOE Joint Genome Institute (JGI-PGF)"/>
            <person name="Lucas S."/>
            <person name="Copeland A."/>
            <person name="Lapidus A."/>
            <person name="Bruce D."/>
            <person name="Goodwin L."/>
            <person name="Pitluck S."/>
            <person name="Kyrpides N."/>
            <person name="Mavromatis K."/>
            <person name="Ivanova N."/>
            <person name="Munk A.C."/>
            <person name="Brettin T."/>
            <person name="Detter J.C."/>
            <person name="Han C."/>
            <person name="Tapia R."/>
            <person name="Land M."/>
            <person name="Hauser L."/>
            <person name="Markowitz V."/>
            <person name="Cheng J.-F."/>
            <person name="Hugenholtz P."/>
            <person name="Woyke T."/>
            <person name="Wu D."/>
            <person name="Gronow S."/>
            <person name="Wellnitz S."/>
            <person name="Brambilla E."/>
            <person name="Klenk H.-P."/>
            <person name="Eisen J.A."/>
        </authorList>
    </citation>
    <scope>NUCLEOTIDE SEQUENCE</scope>
    <source>
        <strain>WB4</strain>
    </source>
</reference>
<evidence type="ECO:0000313" key="4">
    <source>
        <dbReference type="Proteomes" id="UP000008718"/>
    </source>
</evidence>
<accession>E4T3F2</accession>
<dbReference type="InterPro" id="IPR017918">
    <property type="entry name" value="N-reg_PII_CS"/>
</dbReference>
<dbReference type="STRING" id="694427.Palpr_1098"/>
<feature type="modified residue" description="O-UMP-tyrosine" evidence="1">
    <location>
        <position position="52"/>
    </location>
</feature>
<dbReference type="EMBL" id="CP002345">
    <property type="protein sequence ID" value="ADQ79246.1"/>
    <property type="molecule type" value="Genomic_DNA"/>
</dbReference>
<dbReference type="PROSITE" id="PS51343">
    <property type="entry name" value="PII_GLNB_DOM"/>
    <property type="match status" value="1"/>
</dbReference>
<organism evidence="3 4">
    <name type="scientific">Paludibacter propionicigenes (strain DSM 17365 / JCM 13257 / WB4)</name>
    <dbReference type="NCBI Taxonomy" id="694427"/>
    <lineage>
        <taxon>Bacteria</taxon>
        <taxon>Pseudomonadati</taxon>
        <taxon>Bacteroidota</taxon>
        <taxon>Bacteroidia</taxon>
        <taxon>Bacteroidales</taxon>
        <taxon>Paludibacteraceae</taxon>
        <taxon>Paludibacter</taxon>
    </lineage>
</organism>
<evidence type="ECO:0000256" key="1">
    <source>
        <dbReference type="PIRSR" id="PIRSR602187-50"/>
    </source>
</evidence>
<dbReference type="PANTHER" id="PTHR30115">
    <property type="entry name" value="NITROGEN REGULATORY PROTEIN P-II"/>
    <property type="match status" value="1"/>
</dbReference>
<comment type="similarity">
    <text evidence="2">Belongs to the P(II) protein family.</text>
</comment>
<dbReference type="InterPro" id="IPR015867">
    <property type="entry name" value="N-reg_PII/ATP_PRibTrfase_C"/>
</dbReference>
<dbReference type="PROSITE" id="PS00638">
    <property type="entry name" value="PII_GLNB_CTER"/>
    <property type="match status" value="1"/>
</dbReference>
<evidence type="ECO:0000256" key="2">
    <source>
        <dbReference type="RuleBase" id="RU003936"/>
    </source>
</evidence>
<reference evidence="3 4" key="2">
    <citation type="journal article" date="2011" name="Stand. Genomic Sci.">
        <title>Complete genome sequence of Paludibacter propionicigenes type strain (WB4).</title>
        <authorList>
            <person name="Gronow S."/>
            <person name="Munk C."/>
            <person name="Lapidus A."/>
            <person name="Nolan M."/>
            <person name="Lucas S."/>
            <person name="Hammon N."/>
            <person name="Deshpande S."/>
            <person name="Cheng J.F."/>
            <person name="Tapia R."/>
            <person name="Han C."/>
            <person name="Goodwin L."/>
            <person name="Pitluck S."/>
            <person name="Liolios K."/>
            <person name="Ivanova N."/>
            <person name="Mavromatis K."/>
            <person name="Mikhailova N."/>
            <person name="Pati A."/>
            <person name="Chen A."/>
            <person name="Palaniappan K."/>
            <person name="Land M."/>
            <person name="Hauser L."/>
            <person name="Chang Y.J."/>
            <person name="Jeffries C.D."/>
            <person name="Brambilla E."/>
            <person name="Rohde M."/>
            <person name="Goker M."/>
            <person name="Detter J.C."/>
            <person name="Woyke T."/>
            <person name="Bristow J."/>
            <person name="Eisen J.A."/>
            <person name="Markowitz V."/>
            <person name="Hugenholtz P."/>
            <person name="Kyrpides N.C."/>
            <person name="Klenk H.P."/>
        </authorList>
    </citation>
    <scope>NUCLEOTIDE SEQUENCE [LARGE SCALE GENOMIC DNA]</scope>
    <source>
        <strain evidence="4">DSM 17365 / JCM 13257 / WB4</strain>
    </source>
</reference>
<gene>
    <name evidence="3" type="ordered locus">Palpr_1098</name>
</gene>
<protein>
    <submittedName>
        <fullName evidence="3">Nitrogen regulatory protein P-II</fullName>
    </submittedName>
</protein>
<dbReference type="PANTHER" id="PTHR30115:SF11">
    <property type="entry name" value="NITROGEN REGULATORY PROTEIN P-II HOMOLOG"/>
    <property type="match status" value="1"/>
</dbReference>
<dbReference type="KEGG" id="ppn:Palpr_1098"/>
<dbReference type="GO" id="GO:0006808">
    <property type="term" value="P:regulation of nitrogen utilization"/>
    <property type="evidence" value="ECO:0007669"/>
    <property type="project" value="InterPro"/>
</dbReference>
<keyword evidence="4" id="KW-1185">Reference proteome</keyword>
<dbReference type="eggNOG" id="COG0347">
    <property type="taxonomic scope" value="Bacteria"/>
</dbReference>
<dbReference type="GO" id="GO:0005829">
    <property type="term" value="C:cytosol"/>
    <property type="evidence" value="ECO:0007669"/>
    <property type="project" value="TreeGrafter"/>
</dbReference>
<dbReference type="RefSeq" id="WP_013444615.1">
    <property type="nucleotide sequence ID" value="NC_014734.1"/>
</dbReference>
<dbReference type="PRINTS" id="PR00340">
    <property type="entry name" value="PIIGLNB"/>
</dbReference>
<dbReference type="OrthoDB" id="9802729at2"/>
<dbReference type="GO" id="GO:0030234">
    <property type="term" value="F:enzyme regulator activity"/>
    <property type="evidence" value="ECO:0007669"/>
    <property type="project" value="InterPro"/>
</dbReference>
<dbReference type="AlphaFoldDB" id="E4T3F2"/>
<dbReference type="InterPro" id="IPR002187">
    <property type="entry name" value="N-reg_PII"/>
</dbReference>
<dbReference type="SUPFAM" id="SSF54913">
    <property type="entry name" value="GlnB-like"/>
    <property type="match status" value="1"/>
</dbReference>
<dbReference type="HOGENOM" id="CLU_082268_0_0_10"/>
<proteinExistence type="inferred from homology"/>
<dbReference type="Proteomes" id="UP000008718">
    <property type="component" value="Chromosome"/>
</dbReference>
<name>E4T3F2_PALPW</name>
<dbReference type="Gene3D" id="3.30.70.120">
    <property type="match status" value="1"/>
</dbReference>
<dbReference type="SMART" id="SM00938">
    <property type="entry name" value="P-II"/>
    <property type="match status" value="1"/>
</dbReference>
<dbReference type="Pfam" id="PF00543">
    <property type="entry name" value="P-II"/>
    <property type="match status" value="1"/>
</dbReference>